<keyword evidence="1" id="KW-0472">Membrane</keyword>
<dbReference type="Pfam" id="PF10067">
    <property type="entry name" value="DUF2306"/>
    <property type="match status" value="1"/>
</dbReference>
<feature type="transmembrane region" description="Helical" evidence="1">
    <location>
        <begin position="108"/>
        <end position="126"/>
    </location>
</feature>
<dbReference type="InterPro" id="IPR018750">
    <property type="entry name" value="DUF2306_membrane"/>
</dbReference>
<name>A0A430J6J6_9BACL</name>
<evidence type="ECO:0000313" key="2">
    <source>
        <dbReference type="EMBL" id="RTE04372.1"/>
    </source>
</evidence>
<dbReference type="EMBL" id="RXHU01000089">
    <property type="protein sequence ID" value="RTE04372.1"/>
    <property type="molecule type" value="Genomic_DNA"/>
</dbReference>
<dbReference type="RefSeq" id="WP_126144226.1">
    <property type="nucleotide sequence ID" value="NZ_RXHU01000089.1"/>
</dbReference>
<protein>
    <submittedName>
        <fullName evidence="2">DUF2306 domain-containing protein</fullName>
    </submittedName>
</protein>
<feature type="transmembrane region" description="Helical" evidence="1">
    <location>
        <begin position="44"/>
        <end position="67"/>
    </location>
</feature>
<gene>
    <name evidence="2" type="ORF">EJQ19_26425</name>
</gene>
<comment type="caution">
    <text evidence="2">The sequence shown here is derived from an EMBL/GenBank/DDBJ whole genome shotgun (WGS) entry which is preliminary data.</text>
</comment>
<feature type="transmembrane region" description="Helical" evidence="1">
    <location>
        <begin position="146"/>
        <end position="168"/>
    </location>
</feature>
<keyword evidence="1" id="KW-0812">Transmembrane</keyword>
<keyword evidence="1" id="KW-1133">Transmembrane helix</keyword>
<feature type="transmembrane region" description="Helical" evidence="1">
    <location>
        <begin position="79"/>
        <end position="102"/>
    </location>
</feature>
<dbReference type="AlphaFoldDB" id="A0A430J6J6"/>
<reference evidence="2 3" key="1">
    <citation type="submission" date="2018-12" db="EMBL/GenBank/DDBJ databases">
        <title>Bacillus ochoae sp. nov., Paenibacillus whitsoniae sp. nov., Paenibacillus spiritus sp. nov. Isolated from the Mars Exploration Rover during spacecraft assembly.</title>
        <authorList>
            <person name="Seuylemezian A."/>
            <person name="Vaishampayan P."/>
        </authorList>
    </citation>
    <scope>NUCLEOTIDE SEQUENCE [LARGE SCALE GENOMIC DNA]</scope>
    <source>
        <strain evidence="2 3">MER 54</strain>
    </source>
</reference>
<evidence type="ECO:0000256" key="1">
    <source>
        <dbReference type="SAM" id="Phobius"/>
    </source>
</evidence>
<feature type="transmembrane region" description="Helical" evidence="1">
    <location>
        <begin position="188"/>
        <end position="206"/>
    </location>
</feature>
<organism evidence="2 3">
    <name type="scientific">Paenibacillus whitsoniae</name>
    <dbReference type="NCBI Taxonomy" id="2496558"/>
    <lineage>
        <taxon>Bacteria</taxon>
        <taxon>Bacillati</taxon>
        <taxon>Bacillota</taxon>
        <taxon>Bacilli</taxon>
        <taxon>Bacillales</taxon>
        <taxon>Paenibacillaceae</taxon>
        <taxon>Paenibacillus</taxon>
    </lineage>
</organism>
<keyword evidence="3" id="KW-1185">Reference proteome</keyword>
<proteinExistence type="predicted"/>
<dbReference type="OrthoDB" id="195502at2"/>
<accession>A0A430J6J6</accession>
<evidence type="ECO:0000313" key="3">
    <source>
        <dbReference type="Proteomes" id="UP000276128"/>
    </source>
</evidence>
<dbReference type="Proteomes" id="UP000276128">
    <property type="component" value="Unassembled WGS sequence"/>
</dbReference>
<sequence>MNRKLTLTAVCIILAVAAVAIFPYLSLNPDSSRTSLTPNFPLHYPLLVLHIATALLALLSGLVQLSAHYRAKYPKRHRVLGRVYVISIFISGLLGLVLAFYAETYTKALAFLALSLLWLWTTWQGYRYAVRGNLVQHRRWMVRSYAITLVAITARLVVPLCILFYLIFHGFHLPEGGRERMVAEILNVNIWLGLLINVIIVEWGFVHRSGDIYDRKSDGK</sequence>